<proteinExistence type="predicted"/>
<comment type="caution">
    <text evidence="2">The sequence shown here is derived from an EMBL/GenBank/DDBJ whole genome shotgun (WGS) entry which is preliminary data.</text>
</comment>
<reference evidence="3" key="1">
    <citation type="submission" date="2017-03" db="EMBL/GenBank/DDBJ databases">
        <title>Phytopthora megakarya and P. palmivora, two closely related causual agents of cacao black pod achieved similar genome size and gene model numbers by different mechanisms.</title>
        <authorList>
            <person name="Ali S."/>
            <person name="Shao J."/>
            <person name="Larry D.J."/>
            <person name="Kronmiller B."/>
            <person name="Shen D."/>
            <person name="Strem M.D."/>
            <person name="Melnick R.L."/>
            <person name="Guiltinan M.J."/>
            <person name="Tyler B.M."/>
            <person name="Meinhardt L.W."/>
            <person name="Bailey B.A."/>
        </authorList>
    </citation>
    <scope>NUCLEOTIDE SEQUENCE [LARGE SCALE GENOMIC DNA]</scope>
    <source>
        <strain evidence="3">zdho120</strain>
    </source>
</reference>
<keyword evidence="3" id="KW-1185">Reference proteome</keyword>
<dbReference type="OrthoDB" id="120898at2759"/>
<feature type="region of interest" description="Disordered" evidence="1">
    <location>
        <begin position="159"/>
        <end position="198"/>
    </location>
</feature>
<evidence type="ECO:0000256" key="1">
    <source>
        <dbReference type="SAM" id="MobiDB-lite"/>
    </source>
</evidence>
<evidence type="ECO:0000313" key="2">
    <source>
        <dbReference type="EMBL" id="OWY94631.1"/>
    </source>
</evidence>
<dbReference type="AlphaFoldDB" id="A0A225UNW9"/>
<organism evidence="2 3">
    <name type="scientific">Phytophthora megakarya</name>
    <dbReference type="NCBI Taxonomy" id="4795"/>
    <lineage>
        <taxon>Eukaryota</taxon>
        <taxon>Sar</taxon>
        <taxon>Stramenopiles</taxon>
        <taxon>Oomycota</taxon>
        <taxon>Peronosporomycetes</taxon>
        <taxon>Peronosporales</taxon>
        <taxon>Peronosporaceae</taxon>
        <taxon>Phytophthora</taxon>
    </lineage>
</organism>
<dbReference type="EMBL" id="NBNE01014075">
    <property type="protein sequence ID" value="OWY94631.1"/>
    <property type="molecule type" value="Genomic_DNA"/>
</dbReference>
<accession>A0A225UNW9</accession>
<sequence length="198" mass="22497">MTPSMMAARNALPLSNAATLMHIHEKTVNTSETQTTNVISSHEPRVSTGAKLSRKMKDLFSSKERRVESEIPEKKSAFYRQFIESRALVNKSLHSHLIHSKMNAHTRFALPVNTHGNLKYLHDKPQSNAACTSTADLRMHYFDSSTRLVERQKMKMLFPSKKAENETSPEDETTLNERKRSTTAQLVGSHAFVEMGRR</sequence>
<gene>
    <name evidence="2" type="ORF">PHMEG_00035587</name>
</gene>
<dbReference type="Proteomes" id="UP000198211">
    <property type="component" value="Unassembled WGS sequence"/>
</dbReference>
<protein>
    <submittedName>
        <fullName evidence="2">Uncharacterized protein</fullName>
    </submittedName>
</protein>
<evidence type="ECO:0000313" key="3">
    <source>
        <dbReference type="Proteomes" id="UP000198211"/>
    </source>
</evidence>
<name>A0A225UNW9_9STRA</name>